<dbReference type="AlphaFoldDB" id="A0A9P7C8V5"/>
<accession>A0A9P7C8V5</accession>
<name>A0A9P7C8V5_9FUNG</name>
<keyword evidence="5" id="KW-0175">Coiled coil</keyword>
<keyword evidence="8" id="KW-1185">Reference proteome</keyword>
<protein>
    <recommendedName>
        <fullName evidence="6">HTH merR-type domain-containing protein</fullName>
    </recommendedName>
</protein>
<dbReference type="PANTHER" id="PTHR30204">
    <property type="entry name" value="REDOX-CYCLING DRUG-SENSING TRANSCRIPTIONAL ACTIVATOR SOXR"/>
    <property type="match status" value="1"/>
</dbReference>
<evidence type="ECO:0000313" key="8">
    <source>
        <dbReference type="Proteomes" id="UP000740926"/>
    </source>
</evidence>
<evidence type="ECO:0000256" key="4">
    <source>
        <dbReference type="ARBA" id="ARBA00023163"/>
    </source>
</evidence>
<feature type="domain" description="HTH merR-type" evidence="6">
    <location>
        <begin position="9"/>
        <end position="77"/>
    </location>
</feature>
<dbReference type="GO" id="GO:0003700">
    <property type="term" value="F:DNA-binding transcription factor activity"/>
    <property type="evidence" value="ECO:0007669"/>
    <property type="project" value="InterPro"/>
</dbReference>
<dbReference type="GO" id="GO:0003677">
    <property type="term" value="F:DNA binding"/>
    <property type="evidence" value="ECO:0007669"/>
    <property type="project" value="UniProtKB-KW"/>
</dbReference>
<keyword evidence="3" id="KW-0238">DNA-binding</keyword>
<dbReference type="Proteomes" id="UP000740926">
    <property type="component" value="Unassembled WGS sequence"/>
</dbReference>
<keyword evidence="4" id="KW-0804">Transcription</keyword>
<dbReference type="PANTHER" id="PTHR30204:SF69">
    <property type="entry name" value="MERR-FAMILY TRANSCRIPTIONAL REGULATOR"/>
    <property type="match status" value="1"/>
</dbReference>
<gene>
    <name evidence="7" type="ORF">G6F50_014183</name>
</gene>
<evidence type="ECO:0000313" key="7">
    <source>
        <dbReference type="EMBL" id="KAG1541802.1"/>
    </source>
</evidence>
<comment type="caution">
    <text evidence="7">The sequence shown here is derived from an EMBL/GenBank/DDBJ whole genome shotgun (WGS) entry which is preliminary data.</text>
</comment>
<evidence type="ECO:0000256" key="1">
    <source>
        <dbReference type="ARBA" id="ARBA00022491"/>
    </source>
</evidence>
<reference evidence="7 8" key="1">
    <citation type="journal article" date="2020" name="Microb. Genom.">
        <title>Genetic diversity of clinical and environmental Mucorales isolates obtained from an investigation of mucormycosis cases among solid organ transplant recipients.</title>
        <authorList>
            <person name="Nguyen M.H."/>
            <person name="Kaul D."/>
            <person name="Muto C."/>
            <person name="Cheng S.J."/>
            <person name="Richter R.A."/>
            <person name="Bruno V.M."/>
            <person name="Liu G."/>
            <person name="Beyhan S."/>
            <person name="Sundermann A.J."/>
            <person name="Mounaud S."/>
            <person name="Pasculle A.W."/>
            <person name="Nierman W.C."/>
            <person name="Driscoll E."/>
            <person name="Cumbie R."/>
            <person name="Clancy C.J."/>
            <person name="Dupont C.L."/>
        </authorList>
    </citation>
    <scope>NUCLEOTIDE SEQUENCE [LARGE SCALE GENOMIC DNA]</scope>
    <source>
        <strain evidence="7 8">GL24</strain>
    </source>
</reference>
<evidence type="ECO:0000256" key="3">
    <source>
        <dbReference type="ARBA" id="ARBA00023125"/>
    </source>
</evidence>
<evidence type="ECO:0000256" key="5">
    <source>
        <dbReference type="SAM" id="Coils"/>
    </source>
</evidence>
<dbReference type="SUPFAM" id="SSF46955">
    <property type="entry name" value="Putative DNA-binding domain"/>
    <property type="match status" value="1"/>
</dbReference>
<dbReference type="InterPro" id="IPR000551">
    <property type="entry name" value="MerR-type_HTH_dom"/>
</dbReference>
<evidence type="ECO:0000256" key="2">
    <source>
        <dbReference type="ARBA" id="ARBA00023015"/>
    </source>
</evidence>
<keyword evidence="1" id="KW-0678">Repressor</keyword>
<sequence length="140" mass="15350">MAGWCGTEPMRISEVSRLTGASAKAIRLYEARGLLPPVPRVNRYRDYSEQDVAWVQLIRQALALGITLAAGSRLQGGDGRLDWPAVLALLEQQRSRIAGERARLEQVELDLQQVSDELRQWLHSGSGDCVLQPSGCPVGA</sequence>
<dbReference type="SMART" id="SM00422">
    <property type="entry name" value="HTH_MERR"/>
    <property type="match status" value="1"/>
</dbReference>
<keyword evidence="2" id="KW-0805">Transcription regulation</keyword>
<feature type="coiled-coil region" evidence="5">
    <location>
        <begin position="87"/>
        <end position="124"/>
    </location>
</feature>
<dbReference type="EMBL" id="JAANIU010006461">
    <property type="protein sequence ID" value="KAG1541802.1"/>
    <property type="molecule type" value="Genomic_DNA"/>
</dbReference>
<dbReference type="PRINTS" id="PR00040">
    <property type="entry name" value="HTHMERR"/>
</dbReference>
<dbReference type="PROSITE" id="PS50937">
    <property type="entry name" value="HTH_MERR_2"/>
    <property type="match status" value="1"/>
</dbReference>
<dbReference type="Pfam" id="PF13411">
    <property type="entry name" value="MerR_1"/>
    <property type="match status" value="1"/>
</dbReference>
<organism evidence="7 8">
    <name type="scientific">Rhizopus delemar</name>
    <dbReference type="NCBI Taxonomy" id="936053"/>
    <lineage>
        <taxon>Eukaryota</taxon>
        <taxon>Fungi</taxon>
        <taxon>Fungi incertae sedis</taxon>
        <taxon>Mucoromycota</taxon>
        <taxon>Mucoromycotina</taxon>
        <taxon>Mucoromycetes</taxon>
        <taxon>Mucorales</taxon>
        <taxon>Mucorineae</taxon>
        <taxon>Rhizopodaceae</taxon>
        <taxon>Rhizopus</taxon>
    </lineage>
</organism>
<dbReference type="InterPro" id="IPR047057">
    <property type="entry name" value="MerR_fam"/>
</dbReference>
<dbReference type="Gene3D" id="1.10.1660.10">
    <property type="match status" value="1"/>
</dbReference>
<dbReference type="InterPro" id="IPR009061">
    <property type="entry name" value="DNA-bd_dom_put_sf"/>
</dbReference>
<proteinExistence type="predicted"/>
<evidence type="ECO:0000259" key="6">
    <source>
        <dbReference type="PROSITE" id="PS50937"/>
    </source>
</evidence>